<dbReference type="SUPFAM" id="SSF52058">
    <property type="entry name" value="L domain-like"/>
    <property type="match status" value="1"/>
</dbReference>
<dbReference type="PROSITE" id="PS50011">
    <property type="entry name" value="PROTEIN_KINASE_DOM"/>
    <property type="match status" value="1"/>
</dbReference>
<dbReference type="Proteomes" id="UP001174677">
    <property type="component" value="Unassembled WGS sequence"/>
</dbReference>
<dbReference type="InterPro" id="IPR017441">
    <property type="entry name" value="Protein_kinase_ATP_BS"/>
</dbReference>
<evidence type="ECO:0000313" key="19">
    <source>
        <dbReference type="Proteomes" id="UP001174677"/>
    </source>
</evidence>
<evidence type="ECO:0000256" key="1">
    <source>
        <dbReference type="ARBA" id="ARBA00004167"/>
    </source>
</evidence>
<dbReference type="Pfam" id="PF08263">
    <property type="entry name" value="LRRNT_2"/>
    <property type="match status" value="1"/>
</dbReference>
<dbReference type="SUPFAM" id="SSF56112">
    <property type="entry name" value="Protein kinase-like (PK-like)"/>
    <property type="match status" value="1"/>
</dbReference>
<dbReference type="Pfam" id="PF07714">
    <property type="entry name" value="PK_Tyr_Ser-Thr"/>
    <property type="match status" value="1"/>
</dbReference>
<dbReference type="InterPro" id="IPR011009">
    <property type="entry name" value="Kinase-like_dom_sf"/>
</dbReference>
<dbReference type="InterPro" id="IPR013210">
    <property type="entry name" value="LRR_N_plant-typ"/>
</dbReference>
<comment type="subcellular location">
    <subcellularLocation>
        <location evidence="1">Membrane</location>
        <topology evidence="1">Single-pass membrane protein</topology>
    </subcellularLocation>
</comment>
<keyword evidence="14" id="KW-0325">Glycoprotein</keyword>
<proteinExistence type="inferred from homology"/>
<evidence type="ECO:0000256" key="16">
    <source>
        <dbReference type="SAM" id="SignalP"/>
    </source>
</evidence>
<dbReference type="PROSITE" id="PS00107">
    <property type="entry name" value="PROTEIN_KINASE_ATP"/>
    <property type="match status" value="1"/>
</dbReference>
<organism evidence="18 19">
    <name type="scientific">Hevea brasiliensis</name>
    <name type="common">Para rubber tree</name>
    <name type="synonym">Siphonia brasiliensis</name>
    <dbReference type="NCBI Taxonomy" id="3981"/>
    <lineage>
        <taxon>Eukaryota</taxon>
        <taxon>Viridiplantae</taxon>
        <taxon>Streptophyta</taxon>
        <taxon>Embryophyta</taxon>
        <taxon>Tracheophyta</taxon>
        <taxon>Spermatophyta</taxon>
        <taxon>Magnoliopsida</taxon>
        <taxon>eudicotyledons</taxon>
        <taxon>Gunneridae</taxon>
        <taxon>Pentapetalae</taxon>
        <taxon>rosids</taxon>
        <taxon>fabids</taxon>
        <taxon>Malpighiales</taxon>
        <taxon>Euphorbiaceae</taxon>
        <taxon>Crotonoideae</taxon>
        <taxon>Micrandreae</taxon>
        <taxon>Hevea</taxon>
    </lineage>
</organism>
<sequence>MAKTCFLYGIIAALSLHIILCCSSSAATLDLSTDQQALLALKQHITLDPQNYLASNWSTNTSVCSWIGVLCGVTNHRVAALNLSFMGLTGTIPPHIGNLSFISVLSLANNSFHGSLPTELVHLRRLRHMNLGLNNFSEEIPYWLGLLPELEELYLYANNFSGTIPTSLFNTSTLKILSLMNNSLQGNIPEEIGNLANLEILNLYGNQEISGSVPGAIFNICSLISINLGSNKLSGNLPDDMCKSLPNLQRLIVNKNQLVGQIPSSLGQCKALLLIDLDNNEFSGNIPTSLGNLTLLQKLDVSVTNLTGTMPSEIGELRNLGYLNLQFNSLTGTIPSTLFNMTTLRVIHLWSNQFSGQLPSEFGHGLPNLEEIYLWSNQLTGQLPSSISNCSKLTVIDLGINSFSGPIPDSLGNLMNLECLHINDNLFTDESSVPELSFLSSLTSCKALIRVVLAGNPLNGTLPISIGNFSALHYFSAQSCNIKGNIPREVGQLSNLITLELQNNELIGSVPATLGRLQKLQVLHLQGNKLNGSLPNDICQMSSLGDLILSRNNLSGTLPACLGDVSSLRYLQLDSNNFISTIPSTLWNLKDILKLNLSSNSLSGHLPLSIGNLKVVTQVDLSSNHLSGSIPVSIGALQNLMNLSLRQNNFGGPIPASFGNLISLEALDLANNNLSGTIPKSLEGLKYLTFLNLSFNKLQGEVPTAGAFVKFSAQSFLGNDVLCGSPLLQLTPCKISGHGRSKATTKKVLIYILPAMILTTVVILVSLRCPKATVKLETVTNPDLAIAATWRRISFQELEKATDGFCNSNLLGTGGYSTVYKGRLGDGMDVAIKVFNLQLEGAFKSFDAECEVMSNIRHRNLVKIISCCSNLDFKALVLDYMPNGSLEKLLYSHNYCLDIRQRLDIMIDVASALEYLHDGFSRPIVHCDLKPSNVLLDANMVAHVADFGIAKLLGEGDSMTQTRTLATIGYMAPEYGSEGIVSTKGDVYSFGILLMETFTRKKPTDDMFGGRVSLKEYIREASPDAVVKIADANLLTGEENFADKKDCISFILGLAVECCEVPDERIGKTQVLSTLISIRNQFLAGLPRT</sequence>
<evidence type="ECO:0000256" key="10">
    <source>
        <dbReference type="ARBA" id="ARBA00022777"/>
    </source>
</evidence>
<dbReference type="SMART" id="SM00220">
    <property type="entry name" value="S_TKc"/>
    <property type="match status" value="1"/>
</dbReference>
<dbReference type="PANTHER" id="PTHR48056">
    <property type="entry name" value="LRR RECEPTOR-LIKE SERINE/THREONINE-PROTEIN KINASE-RELATED"/>
    <property type="match status" value="1"/>
</dbReference>
<keyword evidence="10" id="KW-0418">Kinase</keyword>
<dbReference type="InterPro" id="IPR050647">
    <property type="entry name" value="Plant_LRR-RLKs"/>
</dbReference>
<evidence type="ECO:0000256" key="5">
    <source>
        <dbReference type="ARBA" id="ARBA00022679"/>
    </source>
</evidence>
<keyword evidence="5" id="KW-0808">Transferase</keyword>
<protein>
    <recommendedName>
        <fullName evidence="17">Protein kinase domain-containing protein</fullName>
    </recommendedName>
</protein>
<dbReference type="PANTHER" id="PTHR48056:SF73">
    <property type="entry name" value="LRR RECEPTOR-LIKE SERINE_THREONINE-PROTEIN KINASE EFR"/>
    <property type="match status" value="1"/>
</dbReference>
<dbReference type="Pfam" id="PF23598">
    <property type="entry name" value="LRR_14"/>
    <property type="match status" value="2"/>
</dbReference>
<evidence type="ECO:0000256" key="11">
    <source>
        <dbReference type="ARBA" id="ARBA00022840"/>
    </source>
</evidence>
<evidence type="ECO:0000313" key="18">
    <source>
        <dbReference type="EMBL" id="KAJ9128785.1"/>
    </source>
</evidence>
<keyword evidence="7 16" id="KW-0732">Signal</keyword>
<dbReference type="Gene3D" id="3.30.200.20">
    <property type="entry name" value="Phosphorylase Kinase, domain 1"/>
    <property type="match status" value="1"/>
</dbReference>
<evidence type="ECO:0000256" key="8">
    <source>
        <dbReference type="ARBA" id="ARBA00022737"/>
    </source>
</evidence>
<dbReference type="PROSITE" id="PS00108">
    <property type="entry name" value="PROTEIN_KINASE_ST"/>
    <property type="match status" value="1"/>
</dbReference>
<evidence type="ECO:0000256" key="6">
    <source>
        <dbReference type="ARBA" id="ARBA00022692"/>
    </source>
</evidence>
<dbReference type="InterPro" id="IPR000719">
    <property type="entry name" value="Prot_kinase_dom"/>
</dbReference>
<dbReference type="InterPro" id="IPR001245">
    <property type="entry name" value="Ser-Thr/Tyr_kinase_cat_dom"/>
</dbReference>
<dbReference type="InterPro" id="IPR032675">
    <property type="entry name" value="LRR_dom_sf"/>
</dbReference>
<feature type="domain" description="Protein kinase" evidence="17">
    <location>
        <begin position="805"/>
        <end position="1083"/>
    </location>
</feature>
<evidence type="ECO:0000259" key="17">
    <source>
        <dbReference type="PROSITE" id="PS50011"/>
    </source>
</evidence>
<evidence type="ECO:0000256" key="13">
    <source>
        <dbReference type="ARBA" id="ARBA00023136"/>
    </source>
</evidence>
<accession>A0ABQ9K9G3</accession>
<dbReference type="SMART" id="SM00369">
    <property type="entry name" value="LRR_TYP"/>
    <property type="match status" value="10"/>
</dbReference>
<evidence type="ECO:0000256" key="14">
    <source>
        <dbReference type="ARBA" id="ARBA00023180"/>
    </source>
</evidence>
<dbReference type="Gene3D" id="1.10.510.10">
    <property type="entry name" value="Transferase(Phosphotransferase) domain 1"/>
    <property type="match status" value="1"/>
</dbReference>
<keyword evidence="9 15" id="KW-0547">Nucleotide-binding</keyword>
<comment type="similarity">
    <text evidence="2">Belongs to the protein kinase superfamily. Ser/Thr protein kinase family.</text>
</comment>
<dbReference type="Pfam" id="PF00560">
    <property type="entry name" value="LRR_1"/>
    <property type="match status" value="1"/>
</dbReference>
<keyword evidence="11 15" id="KW-0067">ATP-binding</keyword>
<feature type="signal peptide" evidence="16">
    <location>
        <begin position="1"/>
        <end position="21"/>
    </location>
</feature>
<evidence type="ECO:0000256" key="9">
    <source>
        <dbReference type="ARBA" id="ARBA00022741"/>
    </source>
</evidence>
<dbReference type="InterPro" id="IPR001611">
    <property type="entry name" value="Leu-rich_rpt"/>
</dbReference>
<reference evidence="18 19" key="1">
    <citation type="journal article" date="2023" name="Plant Biotechnol. J.">
        <title>Chromosome-level wild Hevea brasiliensis genome provides new tools for genomic-assisted breeding and valuable loci to elevate rubber yield.</title>
        <authorList>
            <person name="Cheng H."/>
            <person name="Song X."/>
            <person name="Hu Y."/>
            <person name="Wu T."/>
            <person name="Yang Q."/>
            <person name="An Z."/>
            <person name="Feng S."/>
            <person name="Deng Z."/>
            <person name="Wu W."/>
            <person name="Zeng X."/>
            <person name="Tu M."/>
            <person name="Wang X."/>
            <person name="Huang H."/>
        </authorList>
    </citation>
    <scope>NUCLEOTIDE SEQUENCE [LARGE SCALE GENOMIC DNA]</scope>
    <source>
        <strain evidence="18">MT/VB/25A 57/8</strain>
    </source>
</reference>
<name>A0ABQ9K9G3_HEVBR</name>
<feature type="chain" id="PRO_5047048300" description="Protein kinase domain-containing protein" evidence="16">
    <location>
        <begin position="22"/>
        <end position="1089"/>
    </location>
</feature>
<evidence type="ECO:0000256" key="7">
    <source>
        <dbReference type="ARBA" id="ARBA00022729"/>
    </source>
</evidence>
<evidence type="ECO:0000256" key="12">
    <source>
        <dbReference type="ARBA" id="ARBA00022989"/>
    </source>
</evidence>
<keyword evidence="19" id="KW-1185">Reference proteome</keyword>
<dbReference type="InterPro" id="IPR003591">
    <property type="entry name" value="Leu-rich_rpt_typical-subtyp"/>
</dbReference>
<dbReference type="InterPro" id="IPR008271">
    <property type="entry name" value="Ser/Thr_kinase_AS"/>
</dbReference>
<dbReference type="CDD" id="cd14066">
    <property type="entry name" value="STKc_IRAK"/>
    <property type="match status" value="1"/>
</dbReference>
<keyword evidence="6" id="KW-0812">Transmembrane</keyword>
<feature type="binding site" evidence="15">
    <location>
        <position position="833"/>
    </location>
    <ligand>
        <name>ATP</name>
        <dbReference type="ChEBI" id="CHEBI:30616"/>
    </ligand>
</feature>
<dbReference type="InterPro" id="IPR055414">
    <property type="entry name" value="LRR_R13L4/SHOC2-like"/>
</dbReference>
<keyword evidence="13" id="KW-0472">Membrane</keyword>
<dbReference type="Gene3D" id="3.80.10.10">
    <property type="entry name" value="Ribonuclease Inhibitor"/>
    <property type="match status" value="4"/>
</dbReference>
<keyword evidence="12" id="KW-1133">Transmembrane helix</keyword>
<evidence type="ECO:0000256" key="3">
    <source>
        <dbReference type="ARBA" id="ARBA00022527"/>
    </source>
</evidence>
<dbReference type="Pfam" id="PF13855">
    <property type="entry name" value="LRR_8"/>
    <property type="match status" value="2"/>
</dbReference>
<evidence type="ECO:0000256" key="15">
    <source>
        <dbReference type="PROSITE-ProRule" id="PRU10141"/>
    </source>
</evidence>
<evidence type="ECO:0000256" key="2">
    <source>
        <dbReference type="ARBA" id="ARBA00008684"/>
    </source>
</evidence>
<evidence type="ECO:0000256" key="4">
    <source>
        <dbReference type="ARBA" id="ARBA00022614"/>
    </source>
</evidence>
<gene>
    <name evidence="18" type="ORF">P3X46_034476</name>
</gene>
<dbReference type="SUPFAM" id="SSF52047">
    <property type="entry name" value="RNI-like"/>
    <property type="match status" value="1"/>
</dbReference>
<comment type="caution">
    <text evidence="18">The sequence shown here is derived from an EMBL/GenBank/DDBJ whole genome shotgun (WGS) entry which is preliminary data.</text>
</comment>
<keyword evidence="4" id="KW-0433">Leucine-rich repeat</keyword>
<keyword evidence="8" id="KW-0677">Repeat</keyword>
<keyword evidence="3" id="KW-0723">Serine/threonine-protein kinase</keyword>
<dbReference type="EMBL" id="JARPOI010000391">
    <property type="protein sequence ID" value="KAJ9128785.1"/>
    <property type="molecule type" value="Genomic_DNA"/>
</dbReference>